<keyword evidence="1 5" id="KW-0489">Methyltransferase</keyword>
<dbReference type="RefSeq" id="WP_147167888.1">
    <property type="nucleotide sequence ID" value="NZ_VOOR01000024.1"/>
</dbReference>
<feature type="domain" description="S-adenosylmethionine-dependent methyltransferase" evidence="4">
    <location>
        <begin position="88"/>
        <end position="269"/>
    </location>
</feature>
<dbReference type="CDD" id="cd02440">
    <property type="entry name" value="AdoMet_MTases"/>
    <property type="match status" value="1"/>
</dbReference>
<dbReference type="PANTHER" id="PTHR43042:SF3">
    <property type="entry name" value="RIBOSOMAL RNA LARGE SUBUNIT METHYLTRANSFERASE YWBD-RELATED"/>
    <property type="match status" value="1"/>
</dbReference>
<sequence>MSTADFESFANRLRKMDKHTGKWARRQGLSCFRVYDADLPGFPLAVDRYGPYLHVAEYKRNHTQEDEEGYRLWRANVRQTLSEALQLPNGHIYFKERKPQKGKSQYEKLSGQQEEVIVEENGLKFWANLADYLDTGLFLDHRPTRQKVREQSAGKRVLNLFAYTGSFTVYAAAGGARATTTVDLSNTYLEWGQRNLELNGLSGPQHEFVRADCKSWLAEPAEGLYDIIILDPPTFSNSKAMFDVLDTQRDHPALINACLRRLAPGGHLYFSTNFRKFRLELEKLQAGYIKDITAATIPKDFRNPKIHYCWLIRHSEG</sequence>
<gene>
    <name evidence="5" type="ORF">FRY97_12560</name>
</gene>
<reference evidence="5 6" key="1">
    <citation type="submission" date="2019-08" db="EMBL/GenBank/DDBJ databases">
        <title>Genome of Phaeodactylibacter luteus.</title>
        <authorList>
            <person name="Bowman J.P."/>
        </authorList>
    </citation>
    <scope>NUCLEOTIDE SEQUENCE [LARGE SCALE GENOMIC DNA]</scope>
    <source>
        <strain evidence="5 6">KCTC 42180</strain>
    </source>
</reference>
<dbReference type="Gene3D" id="3.30.750.80">
    <property type="entry name" value="RNA methyltransferase domain (HRMD) like"/>
    <property type="match status" value="1"/>
</dbReference>
<evidence type="ECO:0000313" key="5">
    <source>
        <dbReference type="EMBL" id="TXB62786.1"/>
    </source>
</evidence>
<name>A0A5C6RK23_9BACT</name>
<evidence type="ECO:0000259" key="4">
    <source>
        <dbReference type="Pfam" id="PF10672"/>
    </source>
</evidence>
<dbReference type="SUPFAM" id="SSF53335">
    <property type="entry name" value="S-adenosyl-L-methionine-dependent methyltransferases"/>
    <property type="match status" value="1"/>
</dbReference>
<dbReference type="GO" id="GO:0008168">
    <property type="term" value="F:methyltransferase activity"/>
    <property type="evidence" value="ECO:0007669"/>
    <property type="project" value="UniProtKB-KW"/>
</dbReference>
<dbReference type="InterPro" id="IPR029063">
    <property type="entry name" value="SAM-dependent_MTases_sf"/>
</dbReference>
<dbReference type="Proteomes" id="UP000321580">
    <property type="component" value="Unassembled WGS sequence"/>
</dbReference>
<evidence type="ECO:0000256" key="2">
    <source>
        <dbReference type="ARBA" id="ARBA00022679"/>
    </source>
</evidence>
<dbReference type="Gene3D" id="3.40.50.150">
    <property type="entry name" value="Vaccinia Virus protein VP39"/>
    <property type="match status" value="1"/>
</dbReference>
<organism evidence="5 6">
    <name type="scientific">Phaeodactylibacter luteus</name>
    <dbReference type="NCBI Taxonomy" id="1564516"/>
    <lineage>
        <taxon>Bacteria</taxon>
        <taxon>Pseudomonadati</taxon>
        <taxon>Bacteroidota</taxon>
        <taxon>Saprospiria</taxon>
        <taxon>Saprospirales</taxon>
        <taxon>Haliscomenobacteraceae</taxon>
        <taxon>Phaeodactylibacter</taxon>
    </lineage>
</organism>
<proteinExistence type="predicted"/>
<evidence type="ECO:0000256" key="3">
    <source>
        <dbReference type="ARBA" id="ARBA00022691"/>
    </source>
</evidence>
<evidence type="ECO:0000313" key="6">
    <source>
        <dbReference type="Proteomes" id="UP000321580"/>
    </source>
</evidence>
<protein>
    <submittedName>
        <fullName evidence="5">Methyltransferase</fullName>
    </submittedName>
</protein>
<keyword evidence="3" id="KW-0949">S-adenosyl-L-methionine</keyword>
<dbReference type="InterPro" id="IPR019614">
    <property type="entry name" value="SAM-dep_methyl-trfase"/>
</dbReference>
<accession>A0A5C6RK23</accession>
<dbReference type="OrthoDB" id="9805492at2"/>
<dbReference type="Pfam" id="PF10672">
    <property type="entry name" value="Methyltrans_SAM"/>
    <property type="match status" value="1"/>
</dbReference>
<evidence type="ECO:0000256" key="1">
    <source>
        <dbReference type="ARBA" id="ARBA00022603"/>
    </source>
</evidence>
<comment type="caution">
    <text evidence="5">The sequence shown here is derived from an EMBL/GenBank/DDBJ whole genome shotgun (WGS) entry which is preliminary data.</text>
</comment>
<dbReference type="EMBL" id="VOOR01000024">
    <property type="protein sequence ID" value="TXB62786.1"/>
    <property type="molecule type" value="Genomic_DNA"/>
</dbReference>
<dbReference type="GO" id="GO:0032259">
    <property type="term" value="P:methylation"/>
    <property type="evidence" value="ECO:0007669"/>
    <property type="project" value="UniProtKB-KW"/>
</dbReference>
<dbReference type="AlphaFoldDB" id="A0A5C6RK23"/>
<keyword evidence="2 5" id="KW-0808">Transferase</keyword>
<dbReference type="PANTHER" id="PTHR43042">
    <property type="entry name" value="SAM-DEPENDENT METHYLTRANSFERASE"/>
    <property type="match status" value="1"/>
</dbReference>
<keyword evidence="6" id="KW-1185">Reference proteome</keyword>